<sequence length="48" mass="5454">MGGCNREGYPDPTAGIAIGRVMKQEKRKKKEVKKNVRIDRKLKNGQKV</sequence>
<evidence type="ECO:0000313" key="2">
    <source>
        <dbReference type="EMBL" id="MTR81375.1"/>
    </source>
</evidence>
<evidence type="ECO:0000313" key="3">
    <source>
        <dbReference type="Proteomes" id="UP000446657"/>
    </source>
</evidence>
<gene>
    <name evidence="2" type="ORF">GMD30_06525</name>
</gene>
<organism evidence="2 3">
    <name type="scientific">Roseburia faecis</name>
    <dbReference type="NCBI Taxonomy" id="301302"/>
    <lineage>
        <taxon>Bacteria</taxon>
        <taxon>Bacillati</taxon>
        <taxon>Bacillota</taxon>
        <taxon>Clostridia</taxon>
        <taxon>Lachnospirales</taxon>
        <taxon>Lachnospiraceae</taxon>
        <taxon>Roseburia</taxon>
    </lineage>
</organism>
<reference evidence="2 3" key="1">
    <citation type="journal article" date="2019" name="Nat. Med.">
        <title>A library of human gut bacterial isolates paired with longitudinal multiomics data enables mechanistic microbiome research.</title>
        <authorList>
            <person name="Poyet M."/>
            <person name="Groussin M."/>
            <person name="Gibbons S.M."/>
            <person name="Avila-Pacheco J."/>
            <person name="Jiang X."/>
            <person name="Kearney S.M."/>
            <person name="Perrotta A.R."/>
            <person name="Berdy B."/>
            <person name="Zhao S."/>
            <person name="Lieberman T.D."/>
            <person name="Swanson P.K."/>
            <person name="Smith M."/>
            <person name="Roesemann S."/>
            <person name="Alexander J.E."/>
            <person name="Rich S.A."/>
            <person name="Livny J."/>
            <person name="Vlamakis H."/>
            <person name="Clish C."/>
            <person name="Bullock K."/>
            <person name="Deik A."/>
            <person name="Scott J."/>
            <person name="Pierce K.A."/>
            <person name="Xavier R.J."/>
            <person name="Alm E.J."/>
        </authorList>
    </citation>
    <scope>NUCLEOTIDE SEQUENCE [LARGE SCALE GENOMIC DNA]</scope>
    <source>
        <strain evidence="2 3">BIOML-A1</strain>
    </source>
</reference>
<comment type="caution">
    <text evidence="2">The sequence shown here is derived from an EMBL/GenBank/DDBJ whole genome shotgun (WGS) entry which is preliminary data.</text>
</comment>
<name>A0A844KLN7_9FIRM</name>
<dbReference type="AlphaFoldDB" id="A0A844KLN7"/>
<dbReference type="RefSeq" id="WP_155176165.1">
    <property type="nucleotide sequence ID" value="NZ_WNAK01000005.1"/>
</dbReference>
<evidence type="ECO:0000256" key="1">
    <source>
        <dbReference type="SAM" id="MobiDB-lite"/>
    </source>
</evidence>
<protein>
    <submittedName>
        <fullName evidence="2">Uncharacterized protein</fullName>
    </submittedName>
</protein>
<dbReference type="EMBL" id="WNAL01000011">
    <property type="protein sequence ID" value="MTR81375.1"/>
    <property type="molecule type" value="Genomic_DNA"/>
</dbReference>
<dbReference type="Proteomes" id="UP000446657">
    <property type="component" value="Unassembled WGS sequence"/>
</dbReference>
<feature type="compositionally biased region" description="Basic and acidic residues" evidence="1">
    <location>
        <begin position="33"/>
        <end position="42"/>
    </location>
</feature>
<feature type="region of interest" description="Disordered" evidence="1">
    <location>
        <begin position="1"/>
        <end position="48"/>
    </location>
</feature>
<accession>A0A844KLN7</accession>
<proteinExistence type="predicted"/>